<reference evidence="17" key="3">
    <citation type="submission" date="2025-09" db="UniProtKB">
        <authorList>
            <consortium name="Ensembl"/>
        </authorList>
    </citation>
    <scope>IDENTIFICATION</scope>
</reference>
<dbReference type="CTD" id="912"/>
<dbReference type="InterPro" id="IPR003597">
    <property type="entry name" value="Ig_C1-set"/>
</dbReference>
<dbReference type="InterPro" id="IPR037055">
    <property type="entry name" value="MHC_I-like_Ag-recog_sf"/>
</dbReference>
<dbReference type="GO" id="GO:0051135">
    <property type="term" value="P:positive regulation of NK T cell activation"/>
    <property type="evidence" value="ECO:0007669"/>
    <property type="project" value="UniProtKB-ARBA"/>
</dbReference>
<dbReference type="RefSeq" id="XP_006976494.1">
    <property type="nucleotide sequence ID" value="XM_006976432.4"/>
</dbReference>
<dbReference type="GO" id="GO:0032753">
    <property type="term" value="P:positive regulation of interleukin-4 production"/>
    <property type="evidence" value="ECO:0007669"/>
    <property type="project" value="UniProtKB-ARBA"/>
</dbReference>
<keyword evidence="15" id="KW-0732">Signal</keyword>
<dbReference type="SUPFAM" id="SSF54452">
    <property type="entry name" value="MHC antigen-recognition domain"/>
    <property type="match status" value="1"/>
</dbReference>
<organism evidence="17 18">
    <name type="scientific">Peromyscus maniculatus bairdii</name>
    <name type="common">Prairie deer mouse</name>
    <dbReference type="NCBI Taxonomy" id="230844"/>
    <lineage>
        <taxon>Eukaryota</taxon>
        <taxon>Metazoa</taxon>
        <taxon>Chordata</taxon>
        <taxon>Craniata</taxon>
        <taxon>Vertebrata</taxon>
        <taxon>Euteleostomi</taxon>
        <taxon>Mammalia</taxon>
        <taxon>Eutheria</taxon>
        <taxon>Euarchontoglires</taxon>
        <taxon>Glires</taxon>
        <taxon>Rodentia</taxon>
        <taxon>Myomorpha</taxon>
        <taxon>Muroidea</taxon>
        <taxon>Cricetidae</taxon>
        <taxon>Neotominae</taxon>
        <taxon>Peromyscus</taxon>
    </lineage>
</organism>
<dbReference type="FunFam" id="3.30.500.10:FF:000002">
    <property type="entry name" value="Antigen-presenting glycoprotein CD1d1"/>
    <property type="match status" value="1"/>
</dbReference>
<comment type="function">
    <text evidence="12">Antigen-presenting protein that binds self and non-self glycolipids and presents them to T-cell receptors on natural killer T-cells.</text>
</comment>
<evidence type="ECO:0000256" key="6">
    <source>
        <dbReference type="ARBA" id="ARBA00022753"/>
    </source>
</evidence>
<evidence type="ECO:0000259" key="16">
    <source>
        <dbReference type="PROSITE" id="PS50835"/>
    </source>
</evidence>
<dbReference type="GO" id="GO:0050839">
    <property type="term" value="F:cell adhesion molecule binding"/>
    <property type="evidence" value="ECO:0007669"/>
    <property type="project" value="Ensembl"/>
</dbReference>
<keyword evidence="14" id="KW-0812">Transmembrane</keyword>
<dbReference type="GO" id="GO:0005615">
    <property type="term" value="C:extracellular space"/>
    <property type="evidence" value="ECO:0007669"/>
    <property type="project" value="TreeGrafter"/>
</dbReference>
<dbReference type="GO" id="GO:0071723">
    <property type="term" value="F:lipopeptide binding"/>
    <property type="evidence" value="ECO:0007669"/>
    <property type="project" value="TreeGrafter"/>
</dbReference>
<dbReference type="GO" id="GO:0042102">
    <property type="term" value="P:positive regulation of T cell proliferation"/>
    <property type="evidence" value="ECO:0007669"/>
    <property type="project" value="Ensembl"/>
</dbReference>
<evidence type="ECO:0000256" key="15">
    <source>
        <dbReference type="SAM" id="SignalP"/>
    </source>
</evidence>
<sequence>MRYLPCLLLWVFARVWGQSEAQRENFPFRCLQISSFANSSCSRTDGLAWLGDVQTHRWSNDSDTISFVKPWSRGKFSHQQWEKLQRVFQVYRTSFTRDIQELVKMVSVIHYPIEVQLSAGCEVYSGNASENFFHVAFQGECVLSFQGTSFQKAPEAPPWMESVIKVLNGDQGTRETIQQLLSDTCPQLVRGLLEAGKPELEKQEKPGAWLSKGVSPKPGHEQLQCHVSGFHPKPVWVMWMKGELEQKRTQRGDILPNADGTWYLRATLDVEAGEEAGLACWVKHSSLGGQVMILDWGGRQSSVGVISGVVAVIVVIILSCLVFCYVRKRRSYQDIL</sequence>
<evidence type="ECO:0000313" key="18">
    <source>
        <dbReference type="Proteomes" id="UP000694547"/>
    </source>
</evidence>
<evidence type="ECO:0000256" key="9">
    <source>
        <dbReference type="ARBA" id="ARBA00023180"/>
    </source>
</evidence>
<evidence type="ECO:0000256" key="14">
    <source>
        <dbReference type="SAM" id="Phobius"/>
    </source>
</evidence>
<keyword evidence="9" id="KW-0325">Glycoprotein</keyword>
<keyword evidence="5" id="KW-0399">Innate immunity</keyword>
<dbReference type="GO" id="GO:0005765">
    <property type="term" value="C:lysosomal membrane"/>
    <property type="evidence" value="ECO:0007669"/>
    <property type="project" value="UniProtKB-SubCell"/>
</dbReference>
<dbReference type="GeneTree" id="ENSGT01120000271825"/>
<dbReference type="OrthoDB" id="8890485at2759"/>
<evidence type="ECO:0000313" key="17">
    <source>
        <dbReference type="Ensembl" id="ENSPEMP00000013883.1"/>
    </source>
</evidence>
<keyword evidence="6" id="KW-0967">Endosome</keyword>
<evidence type="ECO:0000256" key="10">
    <source>
        <dbReference type="ARBA" id="ARBA00023228"/>
    </source>
</evidence>
<dbReference type="InterPro" id="IPR011162">
    <property type="entry name" value="MHC_I/II-like_Ag-recog"/>
</dbReference>
<comment type="subcellular location">
    <subcellularLocation>
        <location evidence="1">Cell membrane</location>
        <topology evidence="1">Single-pass type I membrane protein</topology>
    </subcellularLocation>
    <subcellularLocation>
        <location evidence="2">Endosome membrane</location>
    </subcellularLocation>
    <subcellularLocation>
        <location evidence="3">Lysosome membrane</location>
    </subcellularLocation>
</comment>
<reference evidence="17" key="2">
    <citation type="submission" date="2025-08" db="UniProtKB">
        <authorList>
            <consortium name="Ensembl"/>
        </authorList>
    </citation>
    <scope>IDENTIFICATION</scope>
</reference>
<dbReference type="Pfam" id="PF16497">
    <property type="entry name" value="MHC_I_3"/>
    <property type="match status" value="1"/>
</dbReference>
<evidence type="ECO:0000256" key="2">
    <source>
        <dbReference type="ARBA" id="ARBA00004608"/>
    </source>
</evidence>
<feature type="chain" id="PRO_5044635111" description="Ig-like domain-containing protein" evidence="15">
    <location>
        <begin position="22"/>
        <end position="336"/>
    </location>
</feature>
<keyword evidence="4" id="KW-1003">Cell membrane</keyword>
<dbReference type="InterPro" id="IPR036179">
    <property type="entry name" value="Ig-like_dom_sf"/>
</dbReference>
<evidence type="ECO:0000256" key="4">
    <source>
        <dbReference type="ARBA" id="ARBA00022475"/>
    </source>
</evidence>
<dbReference type="Gene3D" id="3.30.500.10">
    <property type="entry name" value="MHC class I-like antigen recognition-like"/>
    <property type="match status" value="1"/>
</dbReference>
<dbReference type="GO" id="GO:0030883">
    <property type="term" value="F:endogenous lipid antigen binding"/>
    <property type="evidence" value="ECO:0007669"/>
    <property type="project" value="TreeGrafter"/>
</dbReference>
<dbReference type="GO" id="GO:0048006">
    <property type="term" value="P:antigen processing and presentation, endogenous lipid antigen via MHC class Ib"/>
    <property type="evidence" value="ECO:0007669"/>
    <property type="project" value="Ensembl"/>
</dbReference>
<reference evidence="17 18" key="1">
    <citation type="submission" date="2018-10" db="EMBL/GenBank/DDBJ databases">
        <title>Improved assembly of the deer mouse Peromyscus maniculatus genome.</title>
        <authorList>
            <person name="Lassance J.-M."/>
            <person name="Hoekstra H.E."/>
        </authorList>
    </citation>
    <scope>NUCLEOTIDE SEQUENCE [LARGE SCALE GENOMIC DNA]</scope>
</reference>
<keyword evidence="7" id="KW-0391">Immunity</keyword>
<dbReference type="GO" id="GO:0010008">
    <property type="term" value="C:endosome membrane"/>
    <property type="evidence" value="ECO:0007669"/>
    <property type="project" value="UniProtKB-SubCell"/>
</dbReference>
<dbReference type="GO" id="GO:0048007">
    <property type="term" value="P:antigen processing and presentation, exogenous lipid antigen via MHC class Ib"/>
    <property type="evidence" value="ECO:0007669"/>
    <property type="project" value="TreeGrafter"/>
</dbReference>
<dbReference type="SUPFAM" id="SSF48726">
    <property type="entry name" value="Immunoglobulin"/>
    <property type="match status" value="1"/>
</dbReference>
<dbReference type="GO" id="GO:0009897">
    <property type="term" value="C:external side of plasma membrane"/>
    <property type="evidence" value="ECO:0007669"/>
    <property type="project" value="TreeGrafter"/>
</dbReference>
<keyword evidence="14" id="KW-1133">Transmembrane helix</keyword>
<keyword evidence="11" id="KW-0393">Immunoglobulin domain</keyword>
<comment type="subunit">
    <text evidence="13">Heterodimer with B2M (beta-2-microglobulin). Interacts with MHC II and CD74.</text>
</comment>
<feature type="domain" description="Ig-like" evidence="16">
    <location>
        <begin position="198"/>
        <end position="286"/>
    </location>
</feature>
<dbReference type="PROSITE" id="PS50835">
    <property type="entry name" value="IG_LIKE"/>
    <property type="match status" value="1"/>
</dbReference>
<dbReference type="Pfam" id="PF07654">
    <property type="entry name" value="C1-set"/>
    <property type="match status" value="1"/>
</dbReference>
<evidence type="ECO:0000256" key="8">
    <source>
        <dbReference type="ARBA" id="ARBA00023136"/>
    </source>
</evidence>
<dbReference type="InterPro" id="IPR007110">
    <property type="entry name" value="Ig-like_dom"/>
</dbReference>
<evidence type="ECO:0000256" key="11">
    <source>
        <dbReference type="ARBA" id="ARBA00023319"/>
    </source>
</evidence>
<dbReference type="GO" id="GO:0001916">
    <property type="term" value="P:positive regulation of T cell mediated cytotoxicity"/>
    <property type="evidence" value="ECO:0007669"/>
    <property type="project" value="UniProtKB-ARBA"/>
</dbReference>
<proteinExistence type="predicted"/>
<dbReference type="Proteomes" id="UP000694547">
    <property type="component" value="Chromosome 6"/>
</dbReference>
<dbReference type="InterPro" id="IPR011161">
    <property type="entry name" value="MHC_I-like_Ag-recog"/>
</dbReference>
<dbReference type="GO" id="GO:0030884">
    <property type="term" value="F:exogenous lipid antigen binding"/>
    <property type="evidence" value="ECO:0007669"/>
    <property type="project" value="Ensembl"/>
</dbReference>
<dbReference type="Ensembl" id="ENSPEMT00000018138.2">
    <property type="protein sequence ID" value="ENSPEMP00000013883.1"/>
    <property type="gene ID" value="ENSPEMG00000013831.2"/>
</dbReference>
<keyword evidence="18" id="KW-1185">Reference proteome</keyword>
<keyword evidence="8 14" id="KW-0472">Membrane</keyword>
<dbReference type="InterPro" id="IPR013783">
    <property type="entry name" value="Ig-like_fold"/>
</dbReference>
<evidence type="ECO:0000256" key="5">
    <source>
        <dbReference type="ARBA" id="ARBA00022588"/>
    </source>
</evidence>
<dbReference type="PANTHER" id="PTHR16675">
    <property type="entry name" value="MHC CLASS I-RELATED"/>
    <property type="match status" value="1"/>
</dbReference>
<protein>
    <recommendedName>
        <fullName evidence="16">Ig-like domain-containing protein</fullName>
    </recommendedName>
</protein>
<keyword evidence="10" id="KW-0458">Lysosome</keyword>
<evidence type="ECO:0000256" key="12">
    <source>
        <dbReference type="ARBA" id="ARBA00037531"/>
    </source>
</evidence>
<dbReference type="GO" id="GO:0045087">
    <property type="term" value="P:innate immune response"/>
    <property type="evidence" value="ECO:0007669"/>
    <property type="project" value="UniProtKB-KW"/>
</dbReference>
<accession>A0A6I9LBX9</accession>
<feature type="signal peptide" evidence="15">
    <location>
        <begin position="1"/>
        <end position="21"/>
    </location>
</feature>
<dbReference type="SMART" id="SM00407">
    <property type="entry name" value="IGc1"/>
    <property type="match status" value="1"/>
</dbReference>
<dbReference type="CDD" id="cd21029">
    <property type="entry name" value="IgC1_CD1"/>
    <property type="match status" value="1"/>
</dbReference>
<dbReference type="FunFam" id="2.60.40.10:FF:000254">
    <property type="entry name" value="Antigen-presenting glycoprotein CD1d1"/>
    <property type="match status" value="1"/>
</dbReference>
<evidence type="ECO:0000256" key="3">
    <source>
        <dbReference type="ARBA" id="ARBA00004656"/>
    </source>
</evidence>
<dbReference type="InterPro" id="IPR050208">
    <property type="entry name" value="MHC_class-I_related"/>
</dbReference>
<feature type="transmembrane region" description="Helical" evidence="14">
    <location>
        <begin position="303"/>
        <end position="326"/>
    </location>
</feature>
<evidence type="ECO:0000256" key="1">
    <source>
        <dbReference type="ARBA" id="ARBA00004251"/>
    </source>
</evidence>
<dbReference type="PANTHER" id="PTHR16675:SF175">
    <property type="entry name" value="ANTIGEN-PRESENTING GLYCOPROTEIN CD1D"/>
    <property type="match status" value="1"/>
</dbReference>
<gene>
    <name evidence="17" type="primary">Cd1d</name>
</gene>
<dbReference type="AlphaFoldDB" id="A0A6I9LBX9"/>
<dbReference type="GeneID" id="102919069"/>
<evidence type="ECO:0000256" key="7">
    <source>
        <dbReference type="ARBA" id="ARBA00022859"/>
    </source>
</evidence>
<dbReference type="Gene3D" id="2.60.40.10">
    <property type="entry name" value="Immunoglobulins"/>
    <property type="match status" value="1"/>
</dbReference>
<evidence type="ECO:0000256" key="13">
    <source>
        <dbReference type="ARBA" id="ARBA00065728"/>
    </source>
</evidence>
<dbReference type="GO" id="GO:0005783">
    <property type="term" value="C:endoplasmic reticulum"/>
    <property type="evidence" value="ECO:0007669"/>
    <property type="project" value="Ensembl"/>
</dbReference>
<dbReference type="GO" id="GO:0032743">
    <property type="term" value="P:positive regulation of interleukin-2 production"/>
    <property type="evidence" value="ECO:0007669"/>
    <property type="project" value="UniProtKB-ARBA"/>
</dbReference>
<name>A0A6I9LBX9_PERMB</name>